<dbReference type="SUPFAM" id="SSF46689">
    <property type="entry name" value="Homeodomain-like"/>
    <property type="match status" value="1"/>
</dbReference>
<gene>
    <name evidence="3" type="ORF">E4U13_006853</name>
</gene>
<reference evidence="3 4" key="1">
    <citation type="journal article" date="2020" name="bioRxiv">
        <title>Whole genome comparisons of ergot fungi reveals the divergence and evolution of species within the genus Claviceps are the result of varying mechanisms driving genome evolution and host range expansion.</title>
        <authorList>
            <person name="Wyka S.A."/>
            <person name="Mondo S.J."/>
            <person name="Liu M."/>
            <person name="Dettman J."/>
            <person name="Nalam V."/>
            <person name="Broders K.D."/>
        </authorList>
    </citation>
    <scope>NUCLEOTIDE SEQUENCE [LARGE SCALE GENOMIC DNA]</scope>
    <source>
        <strain evidence="3 4">LM576</strain>
    </source>
</reference>
<dbReference type="InterPro" id="IPR041188">
    <property type="entry name" value="HTH_ABP1_N"/>
</dbReference>
<dbReference type="EMBL" id="SRQM01000623">
    <property type="protein sequence ID" value="KAG6107694.1"/>
    <property type="molecule type" value="Genomic_DNA"/>
</dbReference>
<dbReference type="Proteomes" id="UP000732380">
    <property type="component" value="Unassembled WGS sequence"/>
</dbReference>
<feature type="domain" description="ARS-binding protein 1 N-terminal" evidence="2">
    <location>
        <begin position="13"/>
        <end position="66"/>
    </location>
</feature>
<dbReference type="InterPro" id="IPR009057">
    <property type="entry name" value="Homeodomain-like_sf"/>
</dbReference>
<dbReference type="AlphaFoldDB" id="A0A9P7PWZ6"/>
<evidence type="ECO:0000259" key="2">
    <source>
        <dbReference type="Pfam" id="PF18107"/>
    </source>
</evidence>
<protein>
    <recommendedName>
        <fullName evidence="2">ARS-binding protein 1 N-terminal domain-containing protein</fullName>
    </recommendedName>
</protein>
<evidence type="ECO:0000313" key="4">
    <source>
        <dbReference type="Proteomes" id="UP000732380"/>
    </source>
</evidence>
<proteinExistence type="predicted"/>
<name>A0A9P7PWZ6_9HYPO</name>
<dbReference type="Pfam" id="PF18107">
    <property type="entry name" value="HTH_ABP1_N"/>
    <property type="match status" value="1"/>
</dbReference>
<feature type="non-terminal residue" evidence="3">
    <location>
        <position position="136"/>
    </location>
</feature>
<evidence type="ECO:0000313" key="3">
    <source>
        <dbReference type="EMBL" id="KAG6107694.1"/>
    </source>
</evidence>
<comment type="caution">
    <text evidence="3">The sequence shown here is derived from an EMBL/GenBank/DDBJ whole genome shotgun (WGS) entry which is preliminary data.</text>
</comment>
<feature type="region of interest" description="Disordered" evidence="1">
    <location>
        <begin position="1"/>
        <end position="20"/>
    </location>
</feature>
<sequence length="136" mass="15594">MAPKAPNAHKKYKRVPSTERLGLRRYREKKPHLKQAALAACFKEKYGHSVSQATVSESLSFKFKDLYDPTKRVKDDNQRNKKAHWPELEAANLIITTDLARMAATRLWNELAVYEGLPVPAFSNVWADRFNPALDL</sequence>
<dbReference type="Gene3D" id="1.10.10.60">
    <property type="entry name" value="Homeodomain-like"/>
    <property type="match status" value="1"/>
</dbReference>
<accession>A0A9P7PWZ6</accession>
<organism evidence="3 4">
    <name type="scientific">Claviceps humidiphila</name>
    <dbReference type="NCBI Taxonomy" id="1294629"/>
    <lineage>
        <taxon>Eukaryota</taxon>
        <taxon>Fungi</taxon>
        <taxon>Dikarya</taxon>
        <taxon>Ascomycota</taxon>
        <taxon>Pezizomycotina</taxon>
        <taxon>Sordariomycetes</taxon>
        <taxon>Hypocreomycetidae</taxon>
        <taxon>Hypocreales</taxon>
        <taxon>Clavicipitaceae</taxon>
        <taxon>Claviceps</taxon>
    </lineage>
</organism>
<evidence type="ECO:0000256" key="1">
    <source>
        <dbReference type="SAM" id="MobiDB-lite"/>
    </source>
</evidence>
<keyword evidence="4" id="KW-1185">Reference proteome</keyword>